<evidence type="ECO:0000313" key="2">
    <source>
        <dbReference type="EMBL" id="KAK5639833.1"/>
    </source>
</evidence>
<dbReference type="EMBL" id="JAVRBK010000008">
    <property type="protein sequence ID" value="KAK5639833.1"/>
    <property type="molecule type" value="Genomic_DNA"/>
</dbReference>
<dbReference type="PANTHER" id="PTHR38640">
    <property type="entry name" value="GEO09659P1"/>
    <property type="match status" value="1"/>
</dbReference>
<dbReference type="PANTHER" id="PTHR38640:SF1">
    <property type="entry name" value="GEO09659P1"/>
    <property type="match status" value="1"/>
</dbReference>
<evidence type="ECO:0000313" key="3">
    <source>
        <dbReference type="Proteomes" id="UP001329430"/>
    </source>
</evidence>
<keyword evidence="1" id="KW-1133">Transmembrane helix</keyword>
<sequence length="160" mass="18715">MTTTDSIVRQEDLIRECERNFYLIATIQGRLSYLVMSIHAVNPSICERFTLYNPGPLLFYNMVYGVAANLHSRPHMQLLGSFHRLTFSILGSLIFNHSTMLVYEWVVNTFPTRPYLCTFMGFFTGRLMLVYFLAYLYHVDTRSIAGHLLPRDPNYESMYF</sequence>
<name>A0AAN7ZI46_9COLE</name>
<feature type="transmembrane region" description="Helical" evidence="1">
    <location>
        <begin position="82"/>
        <end position="103"/>
    </location>
</feature>
<feature type="transmembrane region" description="Helical" evidence="1">
    <location>
        <begin position="115"/>
        <end position="137"/>
    </location>
</feature>
<comment type="caution">
    <text evidence="2">The sequence shown here is derived from an EMBL/GenBank/DDBJ whole genome shotgun (WGS) entry which is preliminary data.</text>
</comment>
<dbReference type="Proteomes" id="UP001329430">
    <property type="component" value="Chromosome 8"/>
</dbReference>
<protein>
    <submittedName>
        <fullName evidence="2">Uncharacterized protein</fullName>
    </submittedName>
</protein>
<organism evidence="2 3">
    <name type="scientific">Pyrocoelia pectoralis</name>
    <dbReference type="NCBI Taxonomy" id="417401"/>
    <lineage>
        <taxon>Eukaryota</taxon>
        <taxon>Metazoa</taxon>
        <taxon>Ecdysozoa</taxon>
        <taxon>Arthropoda</taxon>
        <taxon>Hexapoda</taxon>
        <taxon>Insecta</taxon>
        <taxon>Pterygota</taxon>
        <taxon>Neoptera</taxon>
        <taxon>Endopterygota</taxon>
        <taxon>Coleoptera</taxon>
        <taxon>Polyphaga</taxon>
        <taxon>Elateriformia</taxon>
        <taxon>Elateroidea</taxon>
        <taxon>Lampyridae</taxon>
        <taxon>Lampyrinae</taxon>
        <taxon>Pyrocoelia</taxon>
    </lineage>
</organism>
<reference evidence="2 3" key="1">
    <citation type="journal article" date="2024" name="Insects">
        <title>An Improved Chromosome-Level Genome Assembly of the Firefly Pyrocoelia pectoralis.</title>
        <authorList>
            <person name="Fu X."/>
            <person name="Meyer-Rochow V.B."/>
            <person name="Ballantyne L."/>
            <person name="Zhu X."/>
        </authorList>
    </citation>
    <scope>NUCLEOTIDE SEQUENCE [LARGE SCALE GENOMIC DNA]</scope>
    <source>
        <strain evidence="2">XCY_ONT2</strain>
    </source>
</reference>
<gene>
    <name evidence="2" type="ORF">RI129_010644</name>
</gene>
<keyword evidence="1" id="KW-0812">Transmembrane</keyword>
<feature type="transmembrane region" description="Helical" evidence="1">
    <location>
        <begin position="51"/>
        <end position="70"/>
    </location>
</feature>
<accession>A0AAN7ZI46</accession>
<keyword evidence="3" id="KW-1185">Reference proteome</keyword>
<proteinExistence type="predicted"/>
<keyword evidence="1" id="KW-0472">Membrane</keyword>
<evidence type="ECO:0000256" key="1">
    <source>
        <dbReference type="SAM" id="Phobius"/>
    </source>
</evidence>
<dbReference type="AlphaFoldDB" id="A0AAN7ZI46"/>